<accession>A0A5C8PVZ5</accession>
<feature type="transmembrane region" description="Helical" evidence="6">
    <location>
        <begin position="36"/>
        <end position="57"/>
    </location>
</feature>
<organism evidence="8 9">
    <name type="scientific">Vineibacter terrae</name>
    <dbReference type="NCBI Taxonomy" id="2586908"/>
    <lineage>
        <taxon>Bacteria</taxon>
        <taxon>Pseudomonadati</taxon>
        <taxon>Pseudomonadota</taxon>
        <taxon>Alphaproteobacteria</taxon>
        <taxon>Hyphomicrobiales</taxon>
        <taxon>Vineibacter</taxon>
    </lineage>
</organism>
<dbReference type="GO" id="GO:0012505">
    <property type="term" value="C:endomembrane system"/>
    <property type="evidence" value="ECO:0007669"/>
    <property type="project" value="UniProtKB-SubCell"/>
</dbReference>
<evidence type="ECO:0000256" key="5">
    <source>
        <dbReference type="ARBA" id="ARBA00023136"/>
    </source>
</evidence>
<dbReference type="Pfam" id="PF04116">
    <property type="entry name" value="FA_hydroxylase"/>
    <property type="match status" value="1"/>
</dbReference>
<evidence type="ECO:0000256" key="2">
    <source>
        <dbReference type="ARBA" id="ARBA00022692"/>
    </source>
</evidence>
<keyword evidence="2 6" id="KW-0812">Transmembrane</keyword>
<dbReference type="InterPro" id="IPR006694">
    <property type="entry name" value="Fatty_acid_hydroxylase"/>
</dbReference>
<feature type="transmembrane region" description="Helical" evidence="6">
    <location>
        <begin position="131"/>
        <end position="148"/>
    </location>
</feature>
<dbReference type="OrthoDB" id="9770329at2"/>
<comment type="caution">
    <text evidence="8">The sequence shown here is derived from an EMBL/GenBank/DDBJ whole genome shotgun (WGS) entry which is preliminary data.</text>
</comment>
<keyword evidence="5 6" id="KW-0472">Membrane</keyword>
<proteinExistence type="predicted"/>
<dbReference type="InterPro" id="IPR051689">
    <property type="entry name" value="Sterol_desaturase/TMEM195"/>
</dbReference>
<evidence type="ECO:0000256" key="4">
    <source>
        <dbReference type="ARBA" id="ARBA00023002"/>
    </source>
</evidence>
<evidence type="ECO:0000313" key="8">
    <source>
        <dbReference type="EMBL" id="TXL82407.1"/>
    </source>
</evidence>
<evidence type="ECO:0000259" key="7">
    <source>
        <dbReference type="Pfam" id="PF04116"/>
    </source>
</evidence>
<reference evidence="8 9" key="1">
    <citation type="submission" date="2019-06" db="EMBL/GenBank/DDBJ databases">
        <title>New taxonomy in bacterial strain CC-CFT640, isolated from vineyard.</title>
        <authorList>
            <person name="Lin S.-Y."/>
            <person name="Tsai C.-F."/>
            <person name="Young C.-C."/>
        </authorList>
    </citation>
    <scope>NUCLEOTIDE SEQUENCE [LARGE SCALE GENOMIC DNA]</scope>
    <source>
        <strain evidence="8 9">CC-CFT640</strain>
    </source>
</reference>
<comment type="subcellular location">
    <subcellularLocation>
        <location evidence="1">Endomembrane system</location>
        <topology evidence="1">Multi-pass membrane protein</topology>
    </subcellularLocation>
</comment>
<keyword evidence="3 6" id="KW-1133">Transmembrane helix</keyword>
<dbReference type="PANTHER" id="PTHR21624">
    <property type="entry name" value="STEROL DESATURASE-RELATED PROTEIN"/>
    <property type="match status" value="1"/>
</dbReference>
<protein>
    <submittedName>
        <fullName evidence="8">Sterol desaturase family protein</fullName>
    </submittedName>
</protein>
<dbReference type="GO" id="GO:0005506">
    <property type="term" value="F:iron ion binding"/>
    <property type="evidence" value="ECO:0007669"/>
    <property type="project" value="InterPro"/>
</dbReference>
<keyword evidence="9" id="KW-1185">Reference proteome</keyword>
<dbReference type="GO" id="GO:0050479">
    <property type="term" value="F:glyceryl-ether monooxygenase activity"/>
    <property type="evidence" value="ECO:0007669"/>
    <property type="project" value="TreeGrafter"/>
</dbReference>
<feature type="domain" description="Fatty acid hydroxylase" evidence="7">
    <location>
        <begin position="135"/>
        <end position="273"/>
    </location>
</feature>
<dbReference type="EMBL" id="VDUZ01000001">
    <property type="protein sequence ID" value="TXL82407.1"/>
    <property type="molecule type" value="Genomic_DNA"/>
</dbReference>
<dbReference type="AlphaFoldDB" id="A0A5C8PVZ5"/>
<evidence type="ECO:0000256" key="3">
    <source>
        <dbReference type="ARBA" id="ARBA00022989"/>
    </source>
</evidence>
<gene>
    <name evidence="8" type="ORF">FHP25_01540</name>
</gene>
<sequence>MQGLIDTWVDVQSWILETAVHPLLFRFGYMTFFEDAPFVVETLMLGVVQIAVILLVFRPLERLAPAEHWPDRKLARVDVVYTLLSKLGLLPFIVFVVLYPVNDWLQESVRDYDLMLPTVEQVVPWLRDKPLLLFATYFLLYDLAGYLLHRMQHAVPWWWALHSLHHSQRQVTCWSDDRNHVLDDVLASFYFAVVALLIGVQPSQYVALLLVSRLVESFSHANVRFGFGRVLDKLVVDPWFHRTHHARASASKPHIHDSNFGAVLPVWDLLFGTAVYDYKRRPTGVDSRDADADNGKGWLGQQVAVLGRLGRAIIASFRPRRLAHPAE</sequence>
<name>A0A5C8PVZ5_9HYPH</name>
<dbReference type="RefSeq" id="WP_147845112.1">
    <property type="nucleotide sequence ID" value="NZ_VDUZ01000001.1"/>
</dbReference>
<dbReference type="GO" id="GO:0008610">
    <property type="term" value="P:lipid biosynthetic process"/>
    <property type="evidence" value="ECO:0007669"/>
    <property type="project" value="InterPro"/>
</dbReference>
<dbReference type="GO" id="GO:0016020">
    <property type="term" value="C:membrane"/>
    <property type="evidence" value="ECO:0007669"/>
    <property type="project" value="GOC"/>
</dbReference>
<dbReference type="PANTHER" id="PTHR21624:SF3">
    <property type="entry name" value="FATTY ACID HYDROXYLASE DOMAIN-CONTAINING PROTEIN"/>
    <property type="match status" value="1"/>
</dbReference>
<feature type="transmembrane region" description="Helical" evidence="6">
    <location>
        <begin position="78"/>
        <end position="101"/>
    </location>
</feature>
<dbReference type="GO" id="GO:0006643">
    <property type="term" value="P:membrane lipid metabolic process"/>
    <property type="evidence" value="ECO:0007669"/>
    <property type="project" value="TreeGrafter"/>
</dbReference>
<evidence type="ECO:0000256" key="1">
    <source>
        <dbReference type="ARBA" id="ARBA00004127"/>
    </source>
</evidence>
<evidence type="ECO:0000256" key="6">
    <source>
        <dbReference type="SAM" id="Phobius"/>
    </source>
</evidence>
<dbReference type="Proteomes" id="UP000321638">
    <property type="component" value="Unassembled WGS sequence"/>
</dbReference>
<evidence type="ECO:0000313" key="9">
    <source>
        <dbReference type="Proteomes" id="UP000321638"/>
    </source>
</evidence>
<keyword evidence="4" id="KW-0560">Oxidoreductase</keyword>